<dbReference type="Proteomes" id="UP000526033">
    <property type="component" value="Unassembled WGS sequence"/>
</dbReference>
<sequence>MYKIYVDTSNRINKTIQLRKLTDIQWNTIDTVEGNFDPAVEIFKLLQKHNLKPKDITEFVPFLGPGSFTGLKNGVTLCNILNWALGNKSADQLPMPNYGSEPNIQPPSK</sequence>
<gene>
    <name evidence="2" type="ORF">GYA27_03270</name>
</gene>
<dbReference type="InterPro" id="IPR000905">
    <property type="entry name" value="Gcp-like_dom"/>
</dbReference>
<name>A0A7X9HH24_UNCKA</name>
<reference evidence="2 3" key="1">
    <citation type="journal article" date="2020" name="Biotechnol. Biofuels">
        <title>New insights from the biogas microbiome by comprehensive genome-resolved metagenomics of nearly 1600 species originating from multiple anaerobic digesters.</title>
        <authorList>
            <person name="Campanaro S."/>
            <person name="Treu L."/>
            <person name="Rodriguez-R L.M."/>
            <person name="Kovalovszki A."/>
            <person name="Ziels R.M."/>
            <person name="Maus I."/>
            <person name="Zhu X."/>
            <person name="Kougias P.G."/>
            <person name="Basile A."/>
            <person name="Luo G."/>
            <person name="Schluter A."/>
            <person name="Konstantinidis K.T."/>
            <person name="Angelidaki I."/>
        </authorList>
    </citation>
    <scope>NUCLEOTIDE SEQUENCE [LARGE SCALE GENOMIC DNA]</scope>
    <source>
        <strain evidence="2">AS27yjCOA_165</strain>
    </source>
</reference>
<comment type="caution">
    <text evidence="2">The sequence shown here is derived from an EMBL/GenBank/DDBJ whole genome shotgun (WGS) entry which is preliminary data.</text>
</comment>
<evidence type="ECO:0000259" key="1">
    <source>
        <dbReference type="Pfam" id="PF00814"/>
    </source>
</evidence>
<feature type="domain" description="Gcp-like" evidence="1">
    <location>
        <begin position="42"/>
        <end position="87"/>
    </location>
</feature>
<organism evidence="2 3">
    <name type="scientific">candidate division WWE3 bacterium</name>
    <dbReference type="NCBI Taxonomy" id="2053526"/>
    <lineage>
        <taxon>Bacteria</taxon>
        <taxon>Katanobacteria</taxon>
    </lineage>
</organism>
<accession>A0A7X9HH24</accession>
<dbReference type="InterPro" id="IPR043129">
    <property type="entry name" value="ATPase_NBD"/>
</dbReference>
<dbReference type="SUPFAM" id="SSF53067">
    <property type="entry name" value="Actin-like ATPase domain"/>
    <property type="match status" value="1"/>
</dbReference>
<protein>
    <recommendedName>
        <fullName evidence="1">Gcp-like domain-containing protein</fullName>
    </recommendedName>
</protein>
<evidence type="ECO:0000313" key="3">
    <source>
        <dbReference type="Proteomes" id="UP000526033"/>
    </source>
</evidence>
<dbReference type="Pfam" id="PF00814">
    <property type="entry name" value="TsaD"/>
    <property type="match status" value="1"/>
</dbReference>
<proteinExistence type="predicted"/>
<dbReference type="AlphaFoldDB" id="A0A7X9HH24"/>
<dbReference type="EMBL" id="JAAZNL010000037">
    <property type="protein sequence ID" value="NMB70193.1"/>
    <property type="molecule type" value="Genomic_DNA"/>
</dbReference>
<evidence type="ECO:0000313" key="2">
    <source>
        <dbReference type="EMBL" id="NMB70193.1"/>
    </source>
</evidence>
<dbReference type="Gene3D" id="3.30.420.40">
    <property type="match status" value="1"/>
</dbReference>